<dbReference type="EMBL" id="JAUEOZ010000002">
    <property type="protein sequence ID" value="MDN2482725.1"/>
    <property type="molecule type" value="Genomic_DNA"/>
</dbReference>
<dbReference type="RefSeq" id="WP_289962778.1">
    <property type="nucleotide sequence ID" value="NZ_JAUEOZ010000002.1"/>
</dbReference>
<gene>
    <name evidence="2" type="ORF">QWJ08_15405</name>
</gene>
<dbReference type="Gene3D" id="3.30.70.1290">
    <property type="entry name" value="Transposase IS200-like"/>
    <property type="match status" value="1"/>
</dbReference>
<dbReference type="Proteomes" id="UP001169719">
    <property type="component" value="Unassembled WGS sequence"/>
</dbReference>
<feature type="domain" description="Transposase IS200-like" evidence="1">
    <location>
        <begin position="12"/>
        <end position="187"/>
    </location>
</feature>
<proteinExistence type="predicted"/>
<dbReference type="PANTHER" id="PTHR34322:SF2">
    <property type="entry name" value="TRANSPOSASE IS200-LIKE DOMAIN-CONTAINING PROTEIN"/>
    <property type="match status" value="1"/>
</dbReference>
<organism evidence="2 3">
    <name type="scientific">Vibrio agarivorans</name>
    <dbReference type="NCBI Taxonomy" id="153622"/>
    <lineage>
        <taxon>Bacteria</taxon>
        <taxon>Pseudomonadati</taxon>
        <taxon>Pseudomonadota</taxon>
        <taxon>Gammaproteobacteria</taxon>
        <taxon>Vibrionales</taxon>
        <taxon>Vibrionaceae</taxon>
        <taxon>Vibrio</taxon>
    </lineage>
</organism>
<evidence type="ECO:0000259" key="1">
    <source>
        <dbReference type="SMART" id="SM01321"/>
    </source>
</evidence>
<comment type="caution">
    <text evidence="2">The sequence shown here is derived from an EMBL/GenBank/DDBJ whole genome shotgun (WGS) entry which is preliminary data.</text>
</comment>
<dbReference type="SMART" id="SM01321">
    <property type="entry name" value="Y1_Tnp"/>
    <property type="match status" value="1"/>
</dbReference>
<protein>
    <submittedName>
        <fullName evidence="2">Transposase</fullName>
    </submittedName>
</protein>
<dbReference type="PANTHER" id="PTHR34322">
    <property type="entry name" value="TRANSPOSASE, Y1_TNP DOMAIN-CONTAINING"/>
    <property type="match status" value="1"/>
</dbReference>
<name>A0ABT7Y3V2_9VIBR</name>
<sequence length="311" mass="36237">MTTARNRQICLEATRYYHIVSRCVRRSFLCGIDELTQQSYEHRRAWIEKRLLYLAQYYCIDICAYAVMSNHYHIVVHVNTDKAQKLTDRAVITRWGKLHHLPPLAHKYLADNVSSKAEHEALQRYIITWRERLQSISWFMRELNLYIANMANKEDDCTGHFWEGRYKCQALLDDKALIAAMAYTDLNPVRAGVSHAPEHSNYTSIKARVRGSKRLYPFKQQHQNANKGELPISLLEYIEIIDWTSRVSFQGKNSLPPHSPHILQRLSFNDSDWLNACTNIENCRAAIIGSKQSFGAVMKLMCRKREHGLKI</sequence>
<keyword evidence="3" id="KW-1185">Reference proteome</keyword>
<dbReference type="InterPro" id="IPR036515">
    <property type="entry name" value="Transposase_17_sf"/>
</dbReference>
<evidence type="ECO:0000313" key="3">
    <source>
        <dbReference type="Proteomes" id="UP001169719"/>
    </source>
</evidence>
<reference evidence="2" key="1">
    <citation type="submission" date="2024-05" db="EMBL/GenBank/DDBJ databases">
        <title>Genome Sequences of Four Agar- Degrading Marine Bacteria.</title>
        <authorList>
            <person name="Phillips E.K."/>
            <person name="Shaffer J.C."/>
            <person name="Henson M.W."/>
            <person name="Temperton B."/>
            <person name="Thrash C.J."/>
            <person name="Martin M.O."/>
        </authorList>
    </citation>
    <scope>NUCLEOTIDE SEQUENCE</scope>
    <source>
        <strain evidence="2">EKP203</strain>
    </source>
</reference>
<accession>A0ABT7Y3V2</accession>
<dbReference type="InterPro" id="IPR002686">
    <property type="entry name" value="Transposase_17"/>
</dbReference>
<dbReference type="SUPFAM" id="SSF143422">
    <property type="entry name" value="Transposase IS200-like"/>
    <property type="match status" value="1"/>
</dbReference>
<evidence type="ECO:0000313" key="2">
    <source>
        <dbReference type="EMBL" id="MDN2482725.1"/>
    </source>
</evidence>